<evidence type="ECO:0000313" key="8">
    <source>
        <dbReference type="Proteomes" id="UP000254620"/>
    </source>
</evidence>
<dbReference type="InterPro" id="IPR005948">
    <property type="entry name" value="ThiB-like"/>
</dbReference>
<dbReference type="AlphaFoldDB" id="A0A0F5EYJ3"/>
<dbReference type="OrthoDB" id="8013425at2"/>
<dbReference type="PANTHER" id="PTHR30006:SF3">
    <property type="entry name" value="THIAMINE-BINDING PERIPLASMIC PROTEIN"/>
    <property type="match status" value="1"/>
</dbReference>
<proteinExistence type="inferred from homology"/>
<name>A0A0F5EYJ3_AVIPA</name>
<organism evidence="7 8">
    <name type="scientific">Avibacterium paragallinarum</name>
    <name type="common">Haemophilus gallinarum</name>
    <dbReference type="NCBI Taxonomy" id="728"/>
    <lineage>
        <taxon>Bacteria</taxon>
        <taxon>Pseudomonadati</taxon>
        <taxon>Pseudomonadota</taxon>
        <taxon>Gammaproteobacteria</taxon>
        <taxon>Pasteurellales</taxon>
        <taxon>Pasteurellaceae</taxon>
        <taxon>Avibacterium</taxon>
    </lineage>
</organism>
<dbReference type="Gene3D" id="3.40.190.10">
    <property type="entry name" value="Periplasmic binding protein-like II"/>
    <property type="match status" value="2"/>
</dbReference>
<evidence type="ECO:0000256" key="5">
    <source>
        <dbReference type="ARBA" id="ARBA00022729"/>
    </source>
</evidence>
<protein>
    <recommendedName>
        <fullName evidence="3">Thiamine-binding periplasmic protein</fullName>
    </recommendedName>
</protein>
<reference evidence="7 8" key="1">
    <citation type="submission" date="2018-06" db="EMBL/GenBank/DDBJ databases">
        <authorList>
            <consortium name="Pathogen Informatics"/>
            <person name="Doyle S."/>
        </authorList>
    </citation>
    <scope>NUCLEOTIDE SEQUENCE [LARGE SCALE GENOMIC DNA]</scope>
    <source>
        <strain evidence="7 8">NCTC10926</strain>
    </source>
</reference>
<dbReference type="GO" id="GO:0030975">
    <property type="term" value="F:thiamine binding"/>
    <property type="evidence" value="ECO:0007669"/>
    <property type="project" value="InterPro"/>
</dbReference>
<evidence type="ECO:0000256" key="4">
    <source>
        <dbReference type="ARBA" id="ARBA00022448"/>
    </source>
</evidence>
<evidence type="ECO:0000256" key="3">
    <source>
        <dbReference type="ARBA" id="ARBA00019815"/>
    </source>
</evidence>
<evidence type="ECO:0000313" key="7">
    <source>
        <dbReference type="EMBL" id="SUU96834.1"/>
    </source>
</evidence>
<dbReference type="EMBL" id="UFSW01000001">
    <property type="protein sequence ID" value="SUU96834.1"/>
    <property type="molecule type" value="Genomic_DNA"/>
</dbReference>
<dbReference type="PANTHER" id="PTHR30006">
    <property type="entry name" value="THIAMINE-BINDING PERIPLASMIC PROTEIN-RELATED"/>
    <property type="match status" value="1"/>
</dbReference>
<evidence type="ECO:0000256" key="2">
    <source>
        <dbReference type="ARBA" id="ARBA00008520"/>
    </source>
</evidence>
<keyword evidence="4" id="KW-0813">Transport</keyword>
<dbReference type="Proteomes" id="UP000254620">
    <property type="component" value="Unassembled WGS sequence"/>
</dbReference>
<dbReference type="NCBIfam" id="TIGR01254">
    <property type="entry name" value="sfuA"/>
    <property type="match status" value="1"/>
</dbReference>
<keyword evidence="5" id="KW-0732">Signal</keyword>
<sequence>MQFHRSKLFSLTFLTALFASVQTFAAQEVNVYTYDSFSADWGAGPKVKALFEQAHSQCQVNYVPFNSTGTLFNRVRLEGKKTKADIVLGLDSTMLDEAKKTQLFAPNKVATDKLSLPVKWQDNVFLPYDFGAYAFVYRKDKLLNPPKSLKELVDNQQLRVIYQDPRTSGVGRGLVILMNEVYGDDVAKAWKTLASHTVTVGKGWSETYGAFLKGEADLVFSYNTSPLYHLLNDKDENYAATDFSEGQVLQIETATRVANHENACADEFMSFLVTPTAQQQISPRNVMFAVIDEAVEPHFDALKKAQSSKKTLGSQANAEQIKQWTNTWQASLTQ</sequence>
<accession>A0A0F5EYJ3</accession>
<dbReference type="GO" id="GO:0030288">
    <property type="term" value="C:outer membrane-bounded periplasmic space"/>
    <property type="evidence" value="ECO:0007669"/>
    <property type="project" value="InterPro"/>
</dbReference>
<dbReference type="STRING" id="728.VY92_08520"/>
<evidence type="ECO:0000256" key="6">
    <source>
        <dbReference type="ARBA" id="ARBA00022764"/>
    </source>
</evidence>
<evidence type="ECO:0000256" key="1">
    <source>
        <dbReference type="ARBA" id="ARBA00004418"/>
    </source>
</evidence>
<dbReference type="SUPFAM" id="SSF53850">
    <property type="entry name" value="Periplasmic binding protein-like II"/>
    <property type="match status" value="1"/>
</dbReference>
<dbReference type="eggNOG" id="COG4143">
    <property type="taxonomic scope" value="Bacteria"/>
</dbReference>
<dbReference type="NCBIfam" id="TIGR01276">
    <property type="entry name" value="thiB"/>
    <property type="match status" value="1"/>
</dbReference>
<keyword evidence="6" id="KW-0574">Periplasm</keyword>
<comment type="similarity">
    <text evidence="2">Belongs to the bacterial solute-binding protein 1 family.</text>
</comment>
<dbReference type="GO" id="GO:0015888">
    <property type="term" value="P:thiamine transport"/>
    <property type="evidence" value="ECO:0007669"/>
    <property type="project" value="InterPro"/>
</dbReference>
<comment type="subcellular location">
    <subcellularLocation>
        <location evidence="1">Periplasm</location>
    </subcellularLocation>
</comment>
<dbReference type="RefSeq" id="WP_046098209.1">
    <property type="nucleotide sequence ID" value="NZ_LAEN01000033.1"/>
</dbReference>
<dbReference type="InterPro" id="IPR006059">
    <property type="entry name" value="SBP"/>
</dbReference>
<dbReference type="InterPro" id="IPR005967">
    <property type="entry name" value="ThiB"/>
</dbReference>
<dbReference type="GO" id="GO:0030976">
    <property type="term" value="F:thiamine pyrophosphate binding"/>
    <property type="evidence" value="ECO:0007669"/>
    <property type="project" value="TreeGrafter"/>
</dbReference>
<gene>
    <name evidence="7" type="primary">thiB</name>
    <name evidence="7" type="ORF">NCTC10926_00178</name>
</gene>
<dbReference type="Pfam" id="PF01547">
    <property type="entry name" value="SBP_bac_1"/>
    <property type="match status" value="1"/>
</dbReference>